<name>A0ABS6W979_9BIFI</name>
<organism evidence="1 2">
    <name type="scientific">Bifidobacterium phasiani</name>
    <dbReference type="NCBI Taxonomy" id="2834431"/>
    <lineage>
        <taxon>Bacteria</taxon>
        <taxon>Bacillati</taxon>
        <taxon>Actinomycetota</taxon>
        <taxon>Actinomycetes</taxon>
        <taxon>Bifidobacteriales</taxon>
        <taxon>Bifidobacteriaceae</taxon>
        <taxon>Bifidobacterium</taxon>
    </lineage>
</organism>
<reference evidence="1 2" key="1">
    <citation type="submission" date="2021-05" db="EMBL/GenBank/DDBJ databases">
        <title>Phylogenetic classification of ten novel species belonging to the genus Bifidobacterium comprising B. colchicus sp. nov., B. abeli sp. nov., B. bicoloris sp. nov., B. guerezis sp. nov., B. rosaliae sp. nov., B. santillanensis sp. nov., B. argentati sp. nov., B. amazzoni sp. nov., B. pluviali sp. nov., and B. pinnaculum sp. nov.</title>
        <authorList>
            <person name="Lugli G.A."/>
            <person name="Ruiz Garcia L."/>
            <person name="Margolles A."/>
            <person name="Ventura M."/>
        </authorList>
    </citation>
    <scope>NUCLEOTIDE SEQUENCE [LARGE SCALE GENOMIC DNA]</scope>
    <source>
        <strain evidence="1 2">6T3</strain>
    </source>
</reference>
<accession>A0ABS6W979</accession>
<comment type="caution">
    <text evidence="1">The sequence shown here is derived from an EMBL/GenBank/DDBJ whole genome shotgun (WGS) entry which is preliminary data.</text>
</comment>
<evidence type="ECO:0000313" key="1">
    <source>
        <dbReference type="EMBL" id="MBW3082306.1"/>
    </source>
</evidence>
<gene>
    <name evidence="1" type="ORF">KIH73_02750</name>
</gene>
<proteinExistence type="predicted"/>
<evidence type="ECO:0000313" key="2">
    <source>
        <dbReference type="Proteomes" id="UP000812844"/>
    </source>
</evidence>
<sequence length="254" mass="24961">MADGVATTEPAEAIEVSRGRLVPTVSSTSTVLVSQPFAIAAPRHGMFHGGVADGEYVAAGDVLGTVDGEPLTAVADGVVESLAPDNDVAVGYPVMLLRYGGMSSQVDVSALLRTGDARGGLSGRFQVTGGQGPTDCVAVVPAGDGTAAEGAVDASGATVVQCLFPKDAAVSSGQSVVTVVTAPAVEDALLLPVSAVAGRAGRGQVLRKDGDGYVLVDVSLGASDGTSIIILDGLAEGDMVSSVAPNLIAGGEAS</sequence>
<dbReference type="EMBL" id="JAHBBD010000004">
    <property type="protein sequence ID" value="MBW3082306.1"/>
    <property type="molecule type" value="Genomic_DNA"/>
</dbReference>
<keyword evidence="2" id="KW-1185">Reference proteome</keyword>
<protein>
    <submittedName>
        <fullName evidence="1">Uncharacterized protein</fullName>
    </submittedName>
</protein>
<dbReference type="Proteomes" id="UP000812844">
    <property type="component" value="Unassembled WGS sequence"/>
</dbReference>